<evidence type="ECO:0000313" key="2">
    <source>
        <dbReference type="EMBL" id="GIX64275.1"/>
    </source>
</evidence>
<accession>A0AAV4LXD6</accession>
<reference evidence="2 3" key="1">
    <citation type="submission" date="2021-06" db="EMBL/GenBank/DDBJ databases">
        <title>Genome sequence of Babesia caballi.</title>
        <authorList>
            <person name="Yamagishi J."/>
            <person name="Kidaka T."/>
            <person name="Ochi A."/>
        </authorList>
    </citation>
    <scope>NUCLEOTIDE SEQUENCE [LARGE SCALE GENOMIC DNA]</scope>
    <source>
        <strain evidence="2">USDA-D6B2</strain>
    </source>
</reference>
<evidence type="ECO:0000256" key="1">
    <source>
        <dbReference type="SAM" id="MobiDB-lite"/>
    </source>
</evidence>
<comment type="caution">
    <text evidence="2">The sequence shown here is derived from an EMBL/GenBank/DDBJ whole genome shotgun (WGS) entry which is preliminary data.</text>
</comment>
<feature type="region of interest" description="Disordered" evidence="1">
    <location>
        <begin position="102"/>
        <end position="147"/>
    </location>
</feature>
<keyword evidence="3" id="KW-1185">Reference proteome</keyword>
<protein>
    <submittedName>
        <fullName evidence="2">Protein phosphatase inhibitor 2</fullName>
    </submittedName>
</protein>
<gene>
    <name evidence="2" type="ORF">BcabD6B2_37100</name>
</gene>
<organism evidence="2 3">
    <name type="scientific">Babesia caballi</name>
    <dbReference type="NCBI Taxonomy" id="5871"/>
    <lineage>
        <taxon>Eukaryota</taxon>
        <taxon>Sar</taxon>
        <taxon>Alveolata</taxon>
        <taxon>Apicomplexa</taxon>
        <taxon>Aconoidasida</taxon>
        <taxon>Piroplasmida</taxon>
        <taxon>Babesiidae</taxon>
        <taxon>Babesia</taxon>
    </lineage>
</organism>
<dbReference type="Pfam" id="PF04979">
    <property type="entry name" value="IPP-2"/>
    <property type="match status" value="1"/>
</dbReference>
<name>A0AAV4LXD6_BABCB</name>
<sequence length="147" mass="16763">MAYVSEDELTQAASKSPRKKGITWDEKTISEHDKERGTRTKIAEVSTPFCYMSDADSQDDSSSCNNELESEDITVEVSNRLYQIEKESEERRRFQELRRRHYSHEYNKQQGVESADEDSDGEYGRDVAAGEENVNYSAFSGGAGRRS</sequence>
<evidence type="ECO:0000313" key="3">
    <source>
        <dbReference type="Proteomes" id="UP001497744"/>
    </source>
</evidence>
<proteinExistence type="predicted"/>
<dbReference type="AlphaFoldDB" id="A0AAV4LXD6"/>
<dbReference type="GO" id="GO:0004864">
    <property type="term" value="F:protein phosphatase inhibitor activity"/>
    <property type="evidence" value="ECO:0007669"/>
    <property type="project" value="UniProtKB-KW"/>
</dbReference>
<dbReference type="EMBL" id="BPLF01000003">
    <property type="protein sequence ID" value="GIX64275.1"/>
    <property type="molecule type" value="Genomic_DNA"/>
</dbReference>
<keyword evidence="2" id="KW-0650">Protein phosphatase inhibitor</keyword>
<dbReference type="Proteomes" id="UP001497744">
    <property type="component" value="Unassembled WGS sequence"/>
</dbReference>
<dbReference type="GeneID" id="94195756"/>
<dbReference type="InterPro" id="IPR007062">
    <property type="entry name" value="PPI-2"/>
</dbReference>
<feature type="region of interest" description="Disordered" evidence="1">
    <location>
        <begin position="1"/>
        <end position="41"/>
    </location>
</feature>
<dbReference type="GO" id="GO:0009966">
    <property type="term" value="P:regulation of signal transduction"/>
    <property type="evidence" value="ECO:0007669"/>
    <property type="project" value="InterPro"/>
</dbReference>
<dbReference type="RefSeq" id="XP_067716344.1">
    <property type="nucleotide sequence ID" value="XM_067860243.1"/>
</dbReference>
<feature type="compositionally biased region" description="Basic and acidic residues" evidence="1">
    <location>
        <begin position="22"/>
        <end position="41"/>
    </location>
</feature>